<dbReference type="InterPro" id="IPR054357">
    <property type="entry name" value="MFE-2_N"/>
</dbReference>
<dbReference type="PANTHER" id="PTHR13078:SF56">
    <property type="entry name" value="PEROXISOMAL MULTIFUNCTIONAL ENZYME TYPE 2"/>
    <property type="match status" value="1"/>
</dbReference>
<accession>A0A494TD54</accession>
<keyword evidence="4" id="KW-1185">Reference proteome</keyword>
<dbReference type="KEGG" id="spha:D3Y57_03980"/>
<proteinExistence type="predicted"/>
<dbReference type="Proteomes" id="UP000276254">
    <property type="component" value="Plasmid unnamed1"/>
</dbReference>
<protein>
    <submittedName>
        <fullName evidence="3">MaoC family dehydratase</fullName>
    </submittedName>
</protein>
<feature type="domain" description="MaoC-like" evidence="1">
    <location>
        <begin position="155"/>
        <end position="269"/>
    </location>
</feature>
<name>A0A494TD54_SPHPE</name>
<dbReference type="OrthoDB" id="5522043at2"/>
<evidence type="ECO:0000259" key="2">
    <source>
        <dbReference type="Pfam" id="PF22622"/>
    </source>
</evidence>
<dbReference type="CDD" id="cd03448">
    <property type="entry name" value="HDE_HSD"/>
    <property type="match status" value="1"/>
</dbReference>
<dbReference type="Gene3D" id="3.10.129.10">
    <property type="entry name" value="Hotdog Thioesterase"/>
    <property type="match status" value="1"/>
</dbReference>
<organism evidence="3 4">
    <name type="scientific">Sphingomonas paeninsulae</name>
    <dbReference type="NCBI Taxonomy" id="2319844"/>
    <lineage>
        <taxon>Bacteria</taxon>
        <taxon>Pseudomonadati</taxon>
        <taxon>Pseudomonadota</taxon>
        <taxon>Alphaproteobacteria</taxon>
        <taxon>Sphingomonadales</taxon>
        <taxon>Sphingomonadaceae</taxon>
        <taxon>Sphingomonas</taxon>
    </lineage>
</organism>
<dbReference type="GO" id="GO:0003857">
    <property type="term" value="F:(3S)-3-hydroxyacyl-CoA dehydrogenase (NAD+) activity"/>
    <property type="evidence" value="ECO:0007669"/>
    <property type="project" value="TreeGrafter"/>
</dbReference>
<dbReference type="Pfam" id="PF22622">
    <property type="entry name" value="MFE-2_hydrat-2_N"/>
    <property type="match status" value="1"/>
</dbReference>
<evidence type="ECO:0000259" key="1">
    <source>
        <dbReference type="Pfam" id="PF01575"/>
    </source>
</evidence>
<dbReference type="EMBL" id="CP032828">
    <property type="protein sequence ID" value="AYJ85194.1"/>
    <property type="molecule type" value="Genomic_DNA"/>
</dbReference>
<dbReference type="GO" id="GO:0044594">
    <property type="term" value="F:17-beta-hydroxysteroid dehydrogenase (NAD+) activity"/>
    <property type="evidence" value="ECO:0007669"/>
    <property type="project" value="TreeGrafter"/>
</dbReference>
<evidence type="ECO:0000313" key="3">
    <source>
        <dbReference type="EMBL" id="AYJ85194.1"/>
    </source>
</evidence>
<feature type="domain" description="Peroxisomal multifunctional enzyme type 2-like N-terminal" evidence="2">
    <location>
        <begin position="21"/>
        <end position="138"/>
    </location>
</feature>
<dbReference type="InterPro" id="IPR029069">
    <property type="entry name" value="HotDog_dom_sf"/>
</dbReference>
<dbReference type="Pfam" id="PF01575">
    <property type="entry name" value="MaoC_dehydratas"/>
    <property type="match status" value="1"/>
</dbReference>
<geneLocation type="plasmid" evidence="3">
    <name>unnamed1</name>
</geneLocation>
<gene>
    <name evidence="3" type="ORF">D3Y57_03980</name>
</gene>
<reference evidence="3 4" key="1">
    <citation type="submission" date="2018-09" db="EMBL/GenBank/DDBJ databases">
        <title>Sphingomonas peninsula sp. nov., isolated from fildes peninsula, Antarctic soil.</title>
        <authorList>
            <person name="Yingchao G."/>
        </authorList>
    </citation>
    <scope>NUCLEOTIDE SEQUENCE [LARGE SCALE GENOMIC DNA]</scope>
    <source>
        <strain evidence="3 4">YZ-8</strain>
        <plasmid evidence="3 4">unnamed1</plasmid>
    </source>
</reference>
<dbReference type="InterPro" id="IPR002539">
    <property type="entry name" value="MaoC-like_dom"/>
</dbReference>
<dbReference type="RefSeq" id="WP_121151543.1">
    <property type="nucleotide sequence ID" value="NZ_CP032828.1"/>
</dbReference>
<dbReference type="SUPFAM" id="SSF54637">
    <property type="entry name" value="Thioesterase/thiol ester dehydrase-isomerase"/>
    <property type="match status" value="2"/>
</dbReference>
<dbReference type="GO" id="GO:0006635">
    <property type="term" value="P:fatty acid beta-oxidation"/>
    <property type="evidence" value="ECO:0007669"/>
    <property type="project" value="TreeGrafter"/>
</dbReference>
<keyword evidence="3" id="KW-0614">Plasmid</keyword>
<dbReference type="PANTHER" id="PTHR13078">
    <property type="entry name" value="PEROXISOMAL MULTIFUNCTIONAL ENZYME TYPE 2-RELATED"/>
    <property type="match status" value="1"/>
</dbReference>
<dbReference type="GO" id="GO:0004300">
    <property type="term" value="F:enoyl-CoA hydratase activity"/>
    <property type="evidence" value="ECO:0007669"/>
    <property type="project" value="TreeGrafter"/>
</dbReference>
<dbReference type="AlphaFoldDB" id="A0A494TD54"/>
<evidence type="ECO:0000313" key="4">
    <source>
        <dbReference type="Proteomes" id="UP000276254"/>
    </source>
</evidence>
<sequence length="278" mass="30097">MAFDPNQLLSQPPIETRQHITPKKVMLYALGVGAHELPFVYEDGLQALPGMAVIMAYPGFIWRDPQYGIDWTKILHGETSITCHAPLPVSGELIGKTSFGPIFDKGAAKGAVVYQTREIHHEDGTHVATVRNATFLRGDGGFGGTSEGQPAPHAIPDRPADLVHTLTTAENQALIYRLSGDMNPLHVDPEVAKAAGFPRPILHGLCTFGVAGRSLLAALADNDTARITRIDARFSAPVFPGETISTEIWHEGDGTAAFRSKVVERDLIVLNNGYVEFQ</sequence>